<evidence type="ECO:0000313" key="2">
    <source>
        <dbReference type="Ensembl" id="ENSSSCP00070039523.1"/>
    </source>
</evidence>
<organism evidence="2 3">
    <name type="scientific">Sus scrofa</name>
    <name type="common">Pig</name>
    <dbReference type="NCBI Taxonomy" id="9823"/>
    <lineage>
        <taxon>Eukaryota</taxon>
        <taxon>Metazoa</taxon>
        <taxon>Chordata</taxon>
        <taxon>Craniata</taxon>
        <taxon>Vertebrata</taxon>
        <taxon>Euteleostomi</taxon>
        <taxon>Mammalia</taxon>
        <taxon>Eutheria</taxon>
        <taxon>Laurasiatheria</taxon>
        <taxon>Artiodactyla</taxon>
        <taxon>Suina</taxon>
        <taxon>Suidae</taxon>
        <taxon>Sus</taxon>
    </lineage>
</organism>
<feature type="compositionally biased region" description="Basic and acidic residues" evidence="1">
    <location>
        <begin position="165"/>
        <end position="185"/>
    </location>
</feature>
<feature type="region of interest" description="Disordered" evidence="1">
    <location>
        <begin position="1"/>
        <end position="208"/>
    </location>
</feature>
<dbReference type="GO" id="GO:0030317">
    <property type="term" value="P:flagellated sperm motility"/>
    <property type="evidence" value="ECO:0007669"/>
    <property type="project" value="InterPro"/>
</dbReference>
<name>A0A4X1VCW4_PIG</name>
<dbReference type="GO" id="GO:0048240">
    <property type="term" value="P:sperm capacitation"/>
    <property type="evidence" value="ECO:0007669"/>
    <property type="project" value="InterPro"/>
</dbReference>
<accession>A0A4X1VCW4</accession>
<evidence type="ECO:0000256" key="1">
    <source>
        <dbReference type="SAM" id="MobiDB-lite"/>
    </source>
</evidence>
<dbReference type="PANTHER" id="PTHR42155:SF1">
    <property type="entry name" value="CATION CHANNEL SPERM-ASSOCIATED AUXILIARY SUBUNIT ZETA"/>
    <property type="match status" value="1"/>
</dbReference>
<dbReference type="PANTHER" id="PTHR42155">
    <property type="entry name" value="CATION CHANNEL SPERM-ASSOCIATED PROTEIN SUBUNIT ZETA"/>
    <property type="match status" value="1"/>
</dbReference>
<feature type="compositionally biased region" description="Low complexity" evidence="1">
    <location>
        <begin position="36"/>
        <end position="50"/>
    </location>
</feature>
<protein>
    <recommendedName>
        <fullName evidence="4">Catsper channel auxiliary subunit zeta</fullName>
    </recommendedName>
</protein>
<reference evidence="2 3" key="1">
    <citation type="submission" date="2017-08" db="EMBL/GenBank/DDBJ databases">
        <title>USMARCv1.0.</title>
        <authorList>
            <person name="Hannum G.I."/>
            <person name="Koren S."/>
            <person name="Schroeder S.G."/>
            <person name="Chin S.C."/>
            <person name="Nonneman D.J."/>
            <person name="Becker S.A."/>
            <person name="Rosen B.D."/>
            <person name="Bickhart D.M."/>
            <person name="Putnam N.H."/>
            <person name="Green R.E."/>
            <person name="Tuggle C.K."/>
            <person name="Liu H."/>
            <person name="Rohrer G.A."/>
            <person name="Warr A."/>
            <person name="Hall R."/>
            <person name="Kim K."/>
            <person name="Hume D.A."/>
            <person name="Talbot R."/>
            <person name="Chow W."/>
            <person name="Howe K."/>
            <person name="Schwartz A.S."/>
            <person name="Watson M."/>
            <person name="Archibald A.L."/>
            <person name="Phillippy A.M."/>
            <person name="Smith T.P.L."/>
        </authorList>
    </citation>
    <scope>NUCLEOTIDE SEQUENCE [LARGE SCALE GENOMIC DNA]</scope>
</reference>
<reference evidence="2" key="2">
    <citation type="submission" date="2025-08" db="UniProtKB">
        <authorList>
            <consortium name="Ensembl"/>
        </authorList>
    </citation>
    <scope>IDENTIFICATION</scope>
</reference>
<evidence type="ECO:0000313" key="3">
    <source>
        <dbReference type="Proteomes" id="UP000314985"/>
    </source>
</evidence>
<dbReference type="InterPro" id="IPR039019">
    <property type="entry name" value="CATSPERZ"/>
</dbReference>
<feature type="compositionally biased region" description="Low complexity" evidence="1">
    <location>
        <begin position="57"/>
        <end position="79"/>
    </location>
</feature>
<evidence type="ECO:0008006" key="4">
    <source>
        <dbReference type="Google" id="ProtNLM"/>
    </source>
</evidence>
<feature type="compositionally biased region" description="Acidic residues" evidence="1">
    <location>
        <begin position="154"/>
        <end position="164"/>
    </location>
</feature>
<sequence>MEEKPFKVRTLPGPPHPVSTQTHPRSSLGSWLCSHSVPAQGSSQQSPSSPATESRPRLGSGSPPPACSSSPPQFSLASSDICGPQASAKSSGRRGSGASSPQDIRNLWTTSTLSQPKLSVQLPTVCEDSELEGNRLGSKDGGWYHQKAGHDSDGGWEELDDGGDKDDFKPEELDEHPLMELEMHRGSSPGSTLEDRDDDSRIDSEISSSVSSLNIPKYTPHRAYWVEQQNRLPLPLTVLMENEALEILTKALRSYRSEIGRDHFLTNQLQRYIEGLKRRRNKRMNVAGL</sequence>
<feature type="compositionally biased region" description="Polar residues" evidence="1">
    <location>
        <begin position="101"/>
        <end position="122"/>
    </location>
</feature>
<dbReference type="Ensembl" id="ENSSSCT00070046854.1">
    <property type="protein sequence ID" value="ENSSSCP00070039523.1"/>
    <property type="gene ID" value="ENSSSCG00070023496.1"/>
</dbReference>
<feature type="compositionally biased region" description="Polar residues" evidence="1">
    <location>
        <begin position="18"/>
        <end position="29"/>
    </location>
</feature>
<dbReference type="GO" id="GO:0036128">
    <property type="term" value="C:CatSper complex"/>
    <property type="evidence" value="ECO:0007669"/>
    <property type="project" value="InterPro"/>
</dbReference>
<proteinExistence type="predicted"/>
<dbReference type="Proteomes" id="UP000314985">
    <property type="component" value="Chromosome 2"/>
</dbReference>
<dbReference type="AlphaFoldDB" id="A0A4X1VCW4"/>